<comment type="caution">
    <text evidence="3">The sequence shown here is derived from an EMBL/GenBank/DDBJ whole genome shotgun (WGS) entry which is preliminary data.</text>
</comment>
<organism evidence="3 4">
    <name type="scientific">Hufsiella arboris</name>
    <dbReference type="NCBI Taxonomy" id="2695275"/>
    <lineage>
        <taxon>Bacteria</taxon>
        <taxon>Pseudomonadati</taxon>
        <taxon>Bacteroidota</taxon>
        <taxon>Sphingobacteriia</taxon>
        <taxon>Sphingobacteriales</taxon>
        <taxon>Sphingobacteriaceae</taxon>
        <taxon>Hufsiella</taxon>
    </lineage>
</organism>
<evidence type="ECO:0000313" key="4">
    <source>
        <dbReference type="Proteomes" id="UP000466586"/>
    </source>
</evidence>
<evidence type="ECO:0000313" key="3">
    <source>
        <dbReference type="EMBL" id="MXV50481.1"/>
    </source>
</evidence>
<proteinExistence type="predicted"/>
<gene>
    <name evidence="3" type="ORF">GS399_05805</name>
</gene>
<evidence type="ECO:0000256" key="1">
    <source>
        <dbReference type="SAM" id="Coils"/>
    </source>
</evidence>
<dbReference type="Proteomes" id="UP000466586">
    <property type="component" value="Unassembled WGS sequence"/>
</dbReference>
<keyword evidence="4" id="KW-1185">Reference proteome</keyword>
<reference evidence="3 4" key="1">
    <citation type="submission" date="2019-11" db="EMBL/GenBank/DDBJ databases">
        <title>Pedobacter sp. HMF7647 Genome sequencing and assembly.</title>
        <authorList>
            <person name="Kang H."/>
            <person name="Kim H."/>
            <person name="Joh K."/>
        </authorList>
    </citation>
    <scope>NUCLEOTIDE SEQUENCE [LARGE SCALE GENOMIC DNA]</scope>
    <source>
        <strain evidence="3 4">HMF7647</strain>
    </source>
</reference>
<protein>
    <submittedName>
        <fullName evidence="3">Uncharacterized protein</fullName>
    </submittedName>
</protein>
<dbReference type="AlphaFoldDB" id="A0A7K1Y7Y9"/>
<keyword evidence="2" id="KW-0812">Transmembrane</keyword>
<evidence type="ECO:0000256" key="2">
    <source>
        <dbReference type="SAM" id="Phobius"/>
    </source>
</evidence>
<keyword evidence="1" id="KW-0175">Coiled coil</keyword>
<name>A0A7K1Y7Y9_9SPHI</name>
<feature type="transmembrane region" description="Helical" evidence="2">
    <location>
        <begin position="7"/>
        <end position="25"/>
    </location>
</feature>
<keyword evidence="2" id="KW-0472">Membrane</keyword>
<accession>A0A7K1Y7Y9</accession>
<sequence>MDKTFRLILIGIIALLVINGIFSLFQNSNINEALRGVKRAEKLSDSVLMHLQESQDKLNIVLKELDESKSYIQALKVKAEISELEKKTKDKVTNKKLDSLDEERKKLEAEQEKFKSDSTIGFKVKK</sequence>
<feature type="coiled-coil region" evidence="1">
    <location>
        <begin position="90"/>
        <end position="117"/>
    </location>
</feature>
<dbReference type="RefSeq" id="WP_160843650.1">
    <property type="nucleotide sequence ID" value="NZ_WVHT01000002.1"/>
</dbReference>
<keyword evidence="2" id="KW-1133">Transmembrane helix</keyword>
<dbReference type="EMBL" id="WVHT01000002">
    <property type="protein sequence ID" value="MXV50481.1"/>
    <property type="molecule type" value="Genomic_DNA"/>
</dbReference>